<dbReference type="InterPro" id="IPR040676">
    <property type="entry name" value="DUF5641"/>
</dbReference>
<name>A0A8X6RPS9_TRICX</name>
<dbReference type="AlphaFoldDB" id="A0A8X6RPS9"/>
<dbReference type="GO" id="GO:0003676">
    <property type="term" value="F:nucleic acid binding"/>
    <property type="evidence" value="ECO:0007669"/>
    <property type="project" value="InterPro"/>
</dbReference>
<gene>
    <name evidence="2" type="primary">AVEN_26100_1</name>
    <name evidence="2" type="ORF">TNCV_5025921</name>
</gene>
<protein>
    <submittedName>
        <fullName evidence="2">Integrase catalytic domain-containing protein</fullName>
    </submittedName>
</protein>
<comment type="caution">
    <text evidence="2">The sequence shown here is derived from an EMBL/GenBank/DDBJ whole genome shotgun (WGS) entry which is preliminary data.</text>
</comment>
<reference evidence="2" key="1">
    <citation type="submission" date="2020-08" db="EMBL/GenBank/DDBJ databases">
        <title>Multicomponent nature underlies the extraordinary mechanical properties of spider dragline silk.</title>
        <authorList>
            <person name="Kono N."/>
            <person name="Nakamura H."/>
            <person name="Mori M."/>
            <person name="Yoshida Y."/>
            <person name="Ohtoshi R."/>
            <person name="Malay A.D."/>
            <person name="Moran D.A.P."/>
            <person name="Tomita M."/>
            <person name="Numata K."/>
            <person name="Arakawa K."/>
        </authorList>
    </citation>
    <scope>NUCLEOTIDE SEQUENCE</scope>
</reference>
<dbReference type="Proteomes" id="UP000887159">
    <property type="component" value="Unassembled WGS sequence"/>
</dbReference>
<dbReference type="EMBL" id="BMAU01021213">
    <property type="protein sequence ID" value="GFX99536.1"/>
    <property type="molecule type" value="Genomic_DNA"/>
</dbReference>
<dbReference type="PANTHER" id="PTHR47331:SF2">
    <property type="match status" value="1"/>
</dbReference>
<feature type="domain" description="DUF5641" evidence="1">
    <location>
        <begin position="181"/>
        <end position="272"/>
    </location>
</feature>
<sequence length="294" mass="34171">MRTTFSKRSDKILDCAVHLCSFRAVHMELVTSLSTESFILALRRFISRRGRPFTIYSDNGKNLVGTSNELKNIDWKKVKDYGSLKKINWKLNSPWCGGFWEWLIGMLKIILRRVLGKACLTYEELYTVVCDSESVINSRPLIYLSDQEDLVALTPAMFLQEIKENGVPDLDLIDSQRMNRRFLYRQRIRQELRKRFRLEYLGQLKSFSKSRKEDVIKEGDIVLIGDTNSKRIYWPLAKVIKLIPGRDGRVRVVEVSTSSGSFLRPIQRLYPLEVSGTDISDLPEQIKETLKDRV</sequence>
<keyword evidence="3" id="KW-1185">Reference proteome</keyword>
<dbReference type="SUPFAM" id="SSF53098">
    <property type="entry name" value="Ribonuclease H-like"/>
    <property type="match status" value="1"/>
</dbReference>
<dbReference type="Gene3D" id="3.30.420.10">
    <property type="entry name" value="Ribonuclease H-like superfamily/Ribonuclease H"/>
    <property type="match status" value="1"/>
</dbReference>
<evidence type="ECO:0000259" key="1">
    <source>
        <dbReference type="Pfam" id="PF18701"/>
    </source>
</evidence>
<organism evidence="2 3">
    <name type="scientific">Trichonephila clavipes</name>
    <name type="common">Golden silk orbweaver</name>
    <name type="synonym">Nephila clavipes</name>
    <dbReference type="NCBI Taxonomy" id="2585209"/>
    <lineage>
        <taxon>Eukaryota</taxon>
        <taxon>Metazoa</taxon>
        <taxon>Ecdysozoa</taxon>
        <taxon>Arthropoda</taxon>
        <taxon>Chelicerata</taxon>
        <taxon>Arachnida</taxon>
        <taxon>Araneae</taxon>
        <taxon>Araneomorphae</taxon>
        <taxon>Entelegynae</taxon>
        <taxon>Araneoidea</taxon>
        <taxon>Nephilidae</taxon>
        <taxon>Trichonephila</taxon>
    </lineage>
</organism>
<accession>A0A8X6RPS9</accession>
<evidence type="ECO:0000313" key="3">
    <source>
        <dbReference type="Proteomes" id="UP000887159"/>
    </source>
</evidence>
<proteinExistence type="predicted"/>
<dbReference type="InterPro" id="IPR012337">
    <property type="entry name" value="RNaseH-like_sf"/>
</dbReference>
<dbReference type="PANTHER" id="PTHR47331">
    <property type="entry name" value="PHD-TYPE DOMAIN-CONTAINING PROTEIN"/>
    <property type="match status" value="1"/>
</dbReference>
<dbReference type="InterPro" id="IPR036397">
    <property type="entry name" value="RNaseH_sf"/>
</dbReference>
<evidence type="ECO:0000313" key="2">
    <source>
        <dbReference type="EMBL" id="GFX99536.1"/>
    </source>
</evidence>
<dbReference type="Pfam" id="PF18701">
    <property type="entry name" value="DUF5641"/>
    <property type="match status" value="1"/>
</dbReference>